<dbReference type="GO" id="GO:0045134">
    <property type="term" value="F:UDP phosphatase activity"/>
    <property type="evidence" value="ECO:0007669"/>
    <property type="project" value="TreeGrafter"/>
</dbReference>
<dbReference type="GO" id="GO:0005794">
    <property type="term" value="C:Golgi apparatus"/>
    <property type="evidence" value="ECO:0007669"/>
    <property type="project" value="TreeGrafter"/>
</dbReference>
<keyword evidence="4" id="KW-0067">ATP-binding</keyword>
<feature type="compositionally biased region" description="Polar residues" evidence="6">
    <location>
        <begin position="784"/>
        <end position="796"/>
    </location>
</feature>
<protein>
    <submittedName>
        <fullName evidence="7">Nucleoside phosphatase family-domain-containing protein</fullName>
    </submittedName>
</protein>
<feature type="compositionally biased region" description="Low complexity" evidence="6">
    <location>
        <begin position="843"/>
        <end position="853"/>
    </location>
</feature>
<dbReference type="Gene3D" id="3.30.420.40">
    <property type="match status" value="1"/>
</dbReference>
<dbReference type="PANTHER" id="PTHR11782">
    <property type="entry name" value="ADENOSINE/GUANOSINE DIPHOSPHATASE"/>
    <property type="match status" value="1"/>
</dbReference>
<organism evidence="7 8">
    <name type="scientific">Rhodotorula diobovata</name>
    <dbReference type="NCBI Taxonomy" id="5288"/>
    <lineage>
        <taxon>Eukaryota</taxon>
        <taxon>Fungi</taxon>
        <taxon>Dikarya</taxon>
        <taxon>Basidiomycota</taxon>
        <taxon>Pucciniomycotina</taxon>
        <taxon>Microbotryomycetes</taxon>
        <taxon>Sporidiobolales</taxon>
        <taxon>Sporidiobolaceae</taxon>
        <taxon>Rhodotorula</taxon>
    </lineage>
</organism>
<dbReference type="GO" id="GO:0016020">
    <property type="term" value="C:membrane"/>
    <property type="evidence" value="ECO:0007669"/>
    <property type="project" value="TreeGrafter"/>
</dbReference>
<evidence type="ECO:0000256" key="5">
    <source>
        <dbReference type="RuleBase" id="RU003833"/>
    </source>
</evidence>
<dbReference type="EMBL" id="SOZI01000026">
    <property type="protein sequence ID" value="TNY22401.1"/>
    <property type="molecule type" value="Genomic_DNA"/>
</dbReference>
<evidence type="ECO:0000256" key="6">
    <source>
        <dbReference type="SAM" id="MobiDB-lite"/>
    </source>
</evidence>
<keyword evidence="4" id="KW-0547">Nucleotide-binding</keyword>
<feature type="binding site" evidence="4">
    <location>
        <begin position="196"/>
        <end position="200"/>
    </location>
    <ligand>
        <name>ATP</name>
        <dbReference type="ChEBI" id="CHEBI:30616"/>
    </ligand>
</feature>
<evidence type="ECO:0000256" key="2">
    <source>
        <dbReference type="ARBA" id="ARBA00022801"/>
    </source>
</evidence>
<dbReference type="Gene3D" id="3.30.420.150">
    <property type="entry name" value="Exopolyphosphatase. Domain 2"/>
    <property type="match status" value="1"/>
</dbReference>
<gene>
    <name evidence="7" type="ORF">DMC30DRAFT_415184</name>
</gene>
<evidence type="ECO:0000313" key="8">
    <source>
        <dbReference type="Proteomes" id="UP000311382"/>
    </source>
</evidence>
<dbReference type="PANTHER" id="PTHR11782:SF121">
    <property type="entry name" value="NUCLEOSIDE-DIPHOSPHATASE MIG-23"/>
    <property type="match status" value="1"/>
</dbReference>
<dbReference type="GO" id="GO:0004382">
    <property type="term" value="F:GDP phosphatase activity"/>
    <property type="evidence" value="ECO:0007669"/>
    <property type="project" value="TreeGrafter"/>
</dbReference>
<dbReference type="CDD" id="cd24039">
    <property type="entry name" value="ASKHA_NBD_YND1-like"/>
    <property type="match status" value="1"/>
</dbReference>
<dbReference type="STRING" id="5288.A0A5C5G3D8"/>
<dbReference type="GO" id="GO:0006256">
    <property type="term" value="P:UDP catabolic process"/>
    <property type="evidence" value="ECO:0007669"/>
    <property type="project" value="TreeGrafter"/>
</dbReference>
<feature type="active site" description="Proton acceptor" evidence="3">
    <location>
        <position position="157"/>
    </location>
</feature>
<sequence length="935" mass="98157">MPPRPPPWTQGRKFGVVIDAGSSGSRIQVYSWIDPEIALHDRKAQGKNVDVLNKVEKGVEEGDGWHLKVEPGISSLGPTPEGVAEYLRPLIEHAASIIPRDQLSSTPIYLLATAGMRLLPEDQREAVLAATCSYLRTFPFHLPDCADQVRVITGEEEGLYGWIAVNYLMDGFDKHEHASAGDRKPSSTYGFLDMGGASTQIAFEPSAAEQVKHADNLVDIKLRLLSGKDVRHPVFVTTWLGFGTNQARSRYVDQEIKKHLRAADKEHVGDGEGPGSEHSALVVDDPCLPKSLLLSDGRHSGYTLKGTGDFQQCLRRQAPLLNKEVKCLDEPCLFNGVHVPPIDFSVNHFIGISEYWYSTQDVWGAALGGAGGVYDYVEFERAAIEYCGREWDAIMDDVRTERGRWSSGVEVSRLQSQCFKAAWIVNILHEGIGIPRIIDRGGRGDGSNSTEEGISKAIGKHLVDEPPSFQSMNEVNDVAISWTLGRMVLEVAKGSTELPAASSSGSSVYSSPTSYTNAYGTFRMGDWSGHIPSWRGDVRNTIASVKDSAALPFLGIFAVALSVWFCFLSPGSARLRKSLCGPLSRAGSPRRGDFTLLGQDDATGLSSSGDSSGSRTPPRGGRRKANGLGARLFTPLRHGAIRLSALVRSFAHGRALGRSSSSGSILPMSRVSKADAPSDGLFRPRPIRSSKSTPFLRNATVTVNIPTASSIWNDVPDAPLSAGAAGRSGGVGVGVGATGSGTRSSTDALHSLARLASPPPMAVIPPSPYSRPTTPASGRPALTKLTSRSARESPSSVDDLPLRSAIAASGRASPSPLSAGPYSSAALTGALWESLGPSGAGAGASADESSLALNDVGPPHLRDGGGAKLRASRSANNSAANLAGAGGYFGGLHAGGSSGATRRGGGGGGLAVQAMASASSTSLSGASPVGTPGAD</sequence>
<feature type="compositionally biased region" description="Pro residues" evidence="6">
    <location>
        <begin position="757"/>
        <end position="769"/>
    </location>
</feature>
<feature type="region of interest" description="Disordered" evidence="6">
    <location>
        <begin position="582"/>
        <end position="628"/>
    </location>
</feature>
<name>A0A5C5G3D8_9BASI</name>
<feature type="region of interest" description="Disordered" evidence="6">
    <location>
        <begin position="670"/>
        <end position="689"/>
    </location>
</feature>
<dbReference type="GO" id="GO:0046036">
    <property type="term" value="P:CTP metabolic process"/>
    <property type="evidence" value="ECO:0007669"/>
    <property type="project" value="TreeGrafter"/>
</dbReference>
<feature type="compositionally biased region" description="Low complexity" evidence="6">
    <location>
        <begin position="606"/>
        <end position="619"/>
    </location>
</feature>
<dbReference type="GO" id="GO:0017111">
    <property type="term" value="F:ribonucleoside triphosphate phosphatase activity"/>
    <property type="evidence" value="ECO:0007669"/>
    <property type="project" value="TreeGrafter"/>
</dbReference>
<dbReference type="InterPro" id="IPR000407">
    <property type="entry name" value="GDA1_CD39_NTPase"/>
</dbReference>
<keyword evidence="2 5" id="KW-0378">Hydrolase</keyword>
<dbReference type="Pfam" id="PF01150">
    <property type="entry name" value="GDA1_CD39"/>
    <property type="match status" value="1"/>
</dbReference>
<dbReference type="OrthoDB" id="6372431at2759"/>
<keyword evidence="8" id="KW-1185">Reference proteome</keyword>
<evidence type="ECO:0000256" key="4">
    <source>
        <dbReference type="PIRSR" id="PIRSR600407-2"/>
    </source>
</evidence>
<feature type="region of interest" description="Disordered" evidence="6">
    <location>
        <begin position="838"/>
        <end position="872"/>
    </location>
</feature>
<comment type="caution">
    <text evidence="7">The sequence shown here is derived from an EMBL/GenBank/DDBJ whole genome shotgun (WGS) entry which is preliminary data.</text>
</comment>
<proteinExistence type="inferred from homology"/>
<comment type="similarity">
    <text evidence="1 5">Belongs to the GDA1/CD39 NTPase family.</text>
</comment>
<feature type="region of interest" description="Disordered" evidence="6">
    <location>
        <begin position="757"/>
        <end position="801"/>
    </location>
</feature>
<feature type="compositionally biased region" description="Gly residues" evidence="6">
    <location>
        <begin position="893"/>
        <end position="910"/>
    </location>
</feature>
<evidence type="ECO:0000313" key="7">
    <source>
        <dbReference type="EMBL" id="TNY22401.1"/>
    </source>
</evidence>
<evidence type="ECO:0000256" key="1">
    <source>
        <dbReference type="ARBA" id="ARBA00009283"/>
    </source>
</evidence>
<feature type="region of interest" description="Disordered" evidence="6">
    <location>
        <begin position="893"/>
        <end position="935"/>
    </location>
</feature>
<feature type="compositionally biased region" description="Low complexity" evidence="6">
    <location>
        <begin position="914"/>
        <end position="927"/>
    </location>
</feature>
<evidence type="ECO:0000256" key="3">
    <source>
        <dbReference type="PIRSR" id="PIRSR600407-1"/>
    </source>
</evidence>
<dbReference type="AlphaFoldDB" id="A0A5C5G3D8"/>
<reference evidence="7 8" key="1">
    <citation type="submission" date="2019-03" db="EMBL/GenBank/DDBJ databases">
        <title>Rhodosporidium diobovatum UCD-FST 08-225 genome sequencing, assembly, and annotation.</title>
        <authorList>
            <person name="Fakankun I.U."/>
            <person name="Fristensky B."/>
            <person name="Levin D.B."/>
        </authorList>
    </citation>
    <scope>NUCLEOTIDE SEQUENCE [LARGE SCALE GENOMIC DNA]</scope>
    <source>
        <strain evidence="7 8">UCD-FST 08-225</strain>
    </source>
</reference>
<dbReference type="GO" id="GO:0005524">
    <property type="term" value="F:ATP binding"/>
    <property type="evidence" value="ECO:0007669"/>
    <property type="project" value="UniProtKB-KW"/>
</dbReference>
<accession>A0A5C5G3D8</accession>
<dbReference type="PROSITE" id="PS01238">
    <property type="entry name" value="GDA1_CD39_NTPASE"/>
    <property type="match status" value="1"/>
</dbReference>
<dbReference type="Proteomes" id="UP000311382">
    <property type="component" value="Unassembled WGS sequence"/>
</dbReference>